<feature type="region of interest" description="Disordered" evidence="1">
    <location>
        <begin position="43"/>
        <end position="66"/>
    </location>
</feature>
<feature type="compositionally biased region" description="Basic and acidic residues" evidence="1">
    <location>
        <begin position="57"/>
        <end position="66"/>
    </location>
</feature>
<organism evidence="2 3">
    <name type="scientific">Linnemannia exigua</name>
    <dbReference type="NCBI Taxonomy" id="604196"/>
    <lineage>
        <taxon>Eukaryota</taxon>
        <taxon>Fungi</taxon>
        <taxon>Fungi incertae sedis</taxon>
        <taxon>Mucoromycota</taxon>
        <taxon>Mortierellomycotina</taxon>
        <taxon>Mortierellomycetes</taxon>
        <taxon>Mortierellales</taxon>
        <taxon>Mortierellaceae</taxon>
        <taxon>Linnemannia</taxon>
    </lineage>
</organism>
<reference evidence="2" key="1">
    <citation type="journal article" date="2020" name="Fungal Divers.">
        <title>Resolving the Mortierellaceae phylogeny through synthesis of multi-gene phylogenetics and phylogenomics.</title>
        <authorList>
            <person name="Vandepol N."/>
            <person name="Liber J."/>
            <person name="Desiro A."/>
            <person name="Na H."/>
            <person name="Kennedy M."/>
            <person name="Barry K."/>
            <person name="Grigoriev I.V."/>
            <person name="Miller A.N."/>
            <person name="O'Donnell K."/>
            <person name="Stajich J.E."/>
            <person name="Bonito G."/>
        </authorList>
    </citation>
    <scope>NUCLEOTIDE SEQUENCE</scope>
    <source>
        <strain evidence="2">NRRL 28262</strain>
    </source>
</reference>
<dbReference type="Proteomes" id="UP001194580">
    <property type="component" value="Unassembled WGS sequence"/>
</dbReference>
<dbReference type="AlphaFoldDB" id="A0AAD4H699"/>
<feature type="non-terminal residue" evidence="2">
    <location>
        <position position="1"/>
    </location>
</feature>
<evidence type="ECO:0000313" key="2">
    <source>
        <dbReference type="EMBL" id="KAG0272564.1"/>
    </source>
</evidence>
<proteinExistence type="predicted"/>
<evidence type="ECO:0000313" key="3">
    <source>
        <dbReference type="Proteomes" id="UP001194580"/>
    </source>
</evidence>
<keyword evidence="3" id="KW-1185">Reference proteome</keyword>
<protein>
    <submittedName>
        <fullName evidence="2">Uncharacterized protein</fullName>
    </submittedName>
</protein>
<gene>
    <name evidence="2" type="ORF">BGZ95_011684</name>
</gene>
<evidence type="ECO:0000256" key="1">
    <source>
        <dbReference type="SAM" id="MobiDB-lite"/>
    </source>
</evidence>
<comment type="caution">
    <text evidence="2">The sequence shown here is derived from an EMBL/GenBank/DDBJ whole genome shotgun (WGS) entry which is preliminary data.</text>
</comment>
<sequence>PQPRVVILRNIAATPLTTFPTRASVLESLVPLSVSNVMPRIITPPRDTTATAGATEGMKKEENVKN</sequence>
<name>A0AAD4H699_9FUNG</name>
<dbReference type="EMBL" id="JAAAIL010000902">
    <property type="protein sequence ID" value="KAG0272564.1"/>
    <property type="molecule type" value="Genomic_DNA"/>
</dbReference>
<accession>A0AAD4H699</accession>